<sequence length="370" mass="41738">MAREAGRSPVESAPGGSMEKDDDGATQPRANEDDGSSRVGRRRWRSSGTTTTMVQRSAPGVEEDGFYGRRAAPFPPYARSMRRLDGQTFIDGAAAEDFVEDRCIDGAVAEDFDEDPWMTVVPYMDRHLDNWSDATWKAMESGCSSASHYKFASMLEFGDLIALPDGVVERKFLNHVRKTVRCISRHCSRLDCEYITSSPRTWGNSGKQELLDWDRHCSFLEQYPLRRLGIRPQTVSYCSMRLSITGCAFARVLCVATTNKNRKLVDAVVRVSRNEVSIVAEGGRPVYTFSPLRYHVDAVVRVFGECNSQGAADPRVWIINECHVRLRFTTSSTGGPARRYIRRGCRTSCLKEKEHELWEACAWQDMADMK</sequence>
<feature type="region of interest" description="Disordered" evidence="1">
    <location>
        <begin position="1"/>
        <end position="69"/>
    </location>
</feature>
<dbReference type="EMBL" id="BFEA01000238">
    <property type="protein sequence ID" value="GBG76117.1"/>
    <property type="molecule type" value="Genomic_DNA"/>
</dbReference>
<name>A0A388L1E0_CHABU</name>
<dbReference type="Proteomes" id="UP000265515">
    <property type="component" value="Unassembled WGS sequence"/>
</dbReference>
<dbReference type="AlphaFoldDB" id="A0A388L1E0"/>
<keyword evidence="3" id="KW-1185">Reference proteome</keyword>
<reference evidence="2 3" key="1">
    <citation type="journal article" date="2018" name="Cell">
        <title>The Chara Genome: Secondary Complexity and Implications for Plant Terrestrialization.</title>
        <authorList>
            <person name="Nishiyama T."/>
            <person name="Sakayama H."/>
            <person name="Vries J.D."/>
            <person name="Buschmann H."/>
            <person name="Saint-Marcoux D."/>
            <person name="Ullrich K.K."/>
            <person name="Haas F.B."/>
            <person name="Vanderstraeten L."/>
            <person name="Becker D."/>
            <person name="Lang D."/>
            <person name="Vosolsobe S."/>
            <person name="Rombauts S."/>
            <person name="Wilhelmsson P.K.I."/>
            <person name="Janitza P."/>
            <person name="Kern R."/>
            <person name="Heyl A."/>
            <person name="Rumpler F."/>
            <person name="Villalobos L.I.A.C."/>
            <person name="Clay J.M."/>
            <person name="Skokan R."/>
            <person name="Toyoda A."/>
            <person name="Suzuki Y."/>
            <person name="Kagoshima H."/>
            <person name="Schijlen E."/>
            <person name="Tajeshwar N."/>
            <person name="Catarino B."/>
            <person name="Hetherington A.J."/>
            <person name="Saltykova A."/>
            <person name="Bonnot C."/>
            <person name="Breuninger H."/>
            <person name="Symeonidi A."/>
            <person name="Radhakrishnan G.V."/>
            <person name="Van Nieuwerburgh F."/>
            <person name="Deforce D."/>
            <person name="Chang C."/>
            <person name="Karol K.G."/>
            <person name="Hedrich R."/>
            <person name="Ulvskov P."/>
            <person name="Glockner G."/>
            <person name="Delwiche C.F."/>
            <person name="Petrasek J."/>
            <person name="Van de Peer Y."/>
            <person name="Friml J."/>
            <person name="Beilby M."/>
            <person name="Dolan L."/>
            <person name="Kohara Y."/>
            <person name="Sugano S."/>
            <person name="Fujiyama A."/>
            <person name="Delaux P.-M."/>
            <person name="Quint M."/>
            <person name="TheiBen G."/>
            <person name="Hagemann M."/>
            <person name="Harholt J."/>
            <person name="Dunand C."/>
            <person name="Zachgo S."/>
            <person name="Langdale J."/>
            <person name="Maumus F."/>
            <person name="Straeten D.V.D."/>
            <person name="Gould S.B."/>
            <person name="Rensing S.A."/>
        </authorList>
    </citation>
    <scope>NUCLEOTIDE SEQUENCE [LARGE SCALE GENOMIC DNA]</scope>
    <source>
        <strain evidence="2 3">S276</strain>
    </source>
</reference>
<evidence type="ECO:0000313" key="2">
    <source>
        <dbReference type="EMBL" id="GBG76117.1"/>
    </source>
</evidence>
<evidence type="ECO:0000256" key="1">
    <source>
        <dbReference type="SAM" id="MobiDB-lite"/>
    </source>
</evidence>
<protein>
    <submittedName>
        <fullName evidence="2">Uncharacterized protein</fullName>
    </submittedName>
</protein>
<evidence type="ECO:0000313" key="3">
    <source>
        <dbReference type="Proteomes" id="UP000265515"/>
    </source>
</evidence>
<accession>A0A388L1E0</accession>
<organism evidence="2 3">
    <name type="scientific">Chara braunii</name>
    <name type="common">Braun's stonewort</name>
    <dbReference type="NCBI Taxonomy" id="69332"/>
    <lineage>
        <taxon>Eukaryota</taxon>
        <taxon>Viridiplantae</taxon>
        <taxon>Streptophyta</taxon>
        <taxon>Charophyceae</taxon>
        <taxon>Charales</taxon>
        <taxon>Characeae</taxon>
        <taxon>Chara</taxon>
    </lineage>
</organism>
<dbReference type="Gramene" id="GBG76117">
    <property type="protein sequence ID" value="GBG76117"/>
    <property type="gene ID" value="CBR_g21866"/>
</dbReference>
<comment type="caution">
    <text evidence="2">The sequence shown here is derived from an EMBL/GenBank/DDBJ whole genome shotgun (WGS) entry which is preliminary data.</text>
</comment>
<gene>
    <name evidence="2" type="ORF">CBR_g21866</name>
</gene>
<proteinExistence type="predicted"/>